<dbReference type="EMBL" id="JBHMCA010000066">
    <property type="protein sequence ID" value="MFB9449363.1"/>
    <property type="molecule type" value="Genomic_DNA"/>
</dbReference>
<sequence>MTEIVSEINDDYSTSRDGVVPLSQRRSLYHFTALWVTMAAGITYLFLGFSYHDAGLSLGRAVLAGVLGAICYLAYALPAAYLGSSTGQTHALLTRSIFGKLGSGLMSVVLILIAAGWTAFAFNVLANLYDGLFGWGHIVAITVVLALVGIVNNLFGFTGITAFARYLVAPLMIIWIGYLVIKGVTDVPAAAWSFPGGSDQLSLLAGVGLAIGSVMWGNEPDTWRYGRPRFSWPLLPYTIALFVGLVLFVAAGWMMGYLSNTNALDFGGAFRSTVEYSLFGALWLGAILATALQVAINDGNYYEMINAGQNLAGHARGWKRWYTCLVMAALTALFAWWFPHLEEDFFTVAGWSAIALPSATVVMCVDQFVLPRVTGVRRNVGRIPTWRAAGFANWPAIVSVIVAMLFGAWGLQLLPGQTSAPDLGLVPVEAWLLAGLLYLGLGALATATSARAELLGIPHTAGDPVQEETPR</sequence>
<evidence type="ECO:0000256" key="6">
    <source>
        <dbReference type="SAM" id="Phobius"/>
    </source>
</evidence>
<protein>
    <submittedName>
        <fullName evidence="7">Cytosine permease</fullName>
    </submittedName>
</protein>
<feature type="transmembrane region" description="Helical" evidence="6">
    <location>
        <begin position="321"/>
        <end position="339"/>
    </location>
</feature>
<feature type="transmembrane region" description="Helical" evidence="6">
    <location>
        <begin position="276"/>
        <end position="296"/>
    </location>
</feature>
<keyword evidence="8" id="KW-1185">Reference proteome</keyword>
<comment type="subcellular location">
    <subcellularLocation>
        <location evidence="1">Membrane</location>
        <topology evidence="1">Multi-pass membrane protein</topology>
    </subcellularLocation>
</comment>
<feature type="transmembrane region" description="Helical" evidence="6">
    <location>
        <begin position="163"/>
        <end position="181"/>
    </location>
</feature>
<evidence type="ECO:0000313" key="7">
    <source>
        <dbReference type="EMBL" id="MFB9449363.1"/>
    </source>
</evidence>
<dbReference type="PANTHER" id="PTHR30569:SF0">
    <property type="entry name" value="CYTOSINE PERMEASE"/>
    <property type="match status" value="1"/>
</dbReference>
<dbReference type="InterPro" id="IPR030191">
    <property type="entry name" value="CodB"/>
</dbReference>
<dbReference type="Pfam" id="PF02133">
    <property type="entry name" value="Transp_cyt_pur"/>
    <property type="match status" value="1"/>
</dbReference>
<reference evidence="7 8" key="1">
    <citation type="submission" date="2024-09" db="EMBL/GenBank/DDBJ databases">
        <authorList>
            <person name="Sun Q."/>
            <person name="Mori K."/>
        </authorList>
    </citation>
    <scope>NUCLEOTIDE SEQUENCE [LARGE SCALE GENOMIC DNA]</scope>
    <source>
        <strain evidence="7 8">JCM 3307</strain>
    </source>
</reference>
<feature type="transmembrane region" description="Helical" evidence="6">
    <location>
        <begin position="61"/>
        <end position="83"/>
    </location>
</feature>
<evidence type="ECO:0000256" key="1">
    <source>
        <dbReference type="ARBA" id="ARBA00004141"/>
    </source>
</evidence>
<organism evidence="7 8">
    <name type="scientific">Dactylosporangium vinaceum</name>
    <dbReference type="NCBI Taxonomy" id="53362"/>
    <lineage>
        <taxon>Bacteria</taxon>
        <taxon>Bacillati</taxon>
        <taxon>Actinomycetota</taxon>
        <taxon>Actinomycetes</taxon>
        <taxon>Micromonosporales</taxon>
        <taxon>Micromonosporaceae</taxon>
        <taxon>Dactylosporangium</taxon>
    </lineage>
</organism>
<evidence type="ECO:0000256" key="5">
    <source>
        <dbReference type="ARBA" id="ARBA00023136"/>
    </source>
</evidence>
<accession>A0ABV5MKI1</accession>
<evidence type="ECO:0000256" key="3">
    <source>
        <dbReference type="ARBA" id="ARBA00022692"/>
    </source>
</evidence>
<feature type="transmembrane region" description="Helical" evidence="6">
    <location>
        <begin position="201"/>
        <end position="218"/>
    </location>
</feature>
<proteinExistence type="inferred from homology"/>
<feature type="transmembrane region" description="Helical" evidence="6">
    <location>
        <begin position="28"/>
        <end position="49"/>
    </location>
</feature>
<comment type="similarity">
    <text evidence="2">Belongs to the purine-cytosine permease (2.A.39) family.</text>
</comment>
<evidence type="ECO:0000256" key="4">
    <source>
        <dbReference type="ARBA" id="ARBA00022989"/>
    </source>
</evidence>
<feature type="transmembrane region" description="Helical" evidence="6">
    <location>
        <begin position="391"/>
        <end position="411"/>
    </location>
</feature>
<feature type="transmembrane region" description="Helical" evidence="6">
    <location>
        <begin position="345"/>
        <end position="370"/>
    </location>
</feature>
<evidence type="ECO:0000313" key="8">
    <source>
        <dbReference type="Proteomes" id="UP001589608"/>
    </source>
</evidence>
<comment type="caution">
    <text evidence="7">The sequence shown here is derived from an EMBL/GenBank/DDBJ whole genome shotgun (WGS) entry which is preliminary data.</text>
</comment>
<feature type="transmembrane region" description="Helical" evidence="6">
    <location>
        <begin position="132"/>
        <end position="151"/>
    </location>
</feature>
<feature type="transmembrane region" description="Helical" evidence="6">
    <location>
        <begin position="431"/>
        <end position="450"/>
    </location>
</feature>
<dbReference type="RefSeq" id="WP_223094911.1">
    <property type="nucleotide sequence ID" value="NZ_CP061913.1"/>
</dbReference>
<gene>
    <name evidence="7" type="ORF">ACFFTR_40335</name>
</gene>
<feature type="transmembrane region" description="Helical" evidence="6">
    <location>
        <begin position="104"/>
        <end position="126"/>
    </location>
</feature>
<dbReference type="PANTHER" id="PTHR30569">
    <property type="entry name" value="CYTOSINE TRANSPORTER CODB"/>
    <property type="match status" value="1"/>
</dbReference>
<keyword evidence="5 6" id="KW-0472">Membrane</keyword>
<keyword evidence="3 6" id="KW-0812">Transmembrane</keyword>
<evidence type="ECO:0000256" key="2">
    <source>
        <dbReference type="ARBA" id="ARBA00008974"/>
    </source>
</evidence>
<dbReference type="Gene3D" id="1.10.4160.10">
    <property type="entry name" value="Hydantoin permease"/>
    <property type="match status" value="1"/>
</dbReference>
<name>A0ABV5MKI1_9ACTN</name>
<dbReference type="Proteomes" id="UP001589608">
    <property type="component" value="Unassembled WGS sequence"/>
</dbReference>
<dbReference type="InterPro" id="IPR001248">
    <property type="entry name" value="Pur-cyt_permease"/>
</dbReference>
<feature type="transmembrane region" description="Helical" evidence="6">
    <location>
        <begin position="230"/>
        <end position="256"/>
    </location>
</feature>
<keyword evidence="4 6" id="KW-1133">Transmembrane helix</keyword>